<reference evidence="1" key="1">
    <citation type="submission" date="2018-05" db="EMBL/GenBank/DDBJ databases">
        <authorList>
            <person name="Lanie J.A."/>
            <person name="Ng W.-L."/>
            <person name="Kazmierczak K.M."/>
            <person name="Andrzejewski T.M."/>
            <person name="Davidsen T.M."/>
            <person name="Wayne K.J."/>
            <person name="Tettelin H."/>
            <person name="Glass J.I."/>
            <person name="Rusch D."/>
            <person name="Podicherti R."/>
            <person name="Tsui H.-C.T."/>
            <person name="Winkler M.E."/>
        </authorList>
    </citation>
    <scope>NUCLEOTIDE SEQUENCE</scope>
</reference>
<evidence type="ECO:0000313" key="1">
    <source>
        <dbReference type="EMBL" id="SVA60099.1"/>
    </source>
</evidence>
<accession>A0A381X5T3</accession>
<dbReference type="EMBL" id="UINC01014019">
    <property type="protein sequence ID" value="SVA60099.1"/>
    <property type="molecule type" value="Genomic_DNA"/>
</dbReference>
<organism evidence="1">
    <name type="scientific">marine metagenome</name>
    <dbReference type="NCBI Taxonomy" id="408172"/>
    <lineage>
        <taxon>unclassified sequences</taxon>
        <taxon>metagenomes</taxon>
        <taxon>ecological metagenomes</taxon>
    </lineage>
</organism>
<sequence>MTKELDEAKRILDEGGLGRVGEDLFSANLQTMLIVIGSYLYSGGDLTELEDKLLKRLSLLLDMHIHRDVQVHVDINLH</sequence>
<protein>
    <submittedName>
        <fullName evidence="1">Uncharacterized protein</fullName>
    </submittedName>
</protein>
<name>A0A381X5T3_9ZZZZ</name>
<proteinExistence type="predicted"/>
<dbReference type="AlphaFoldDB" id="A0A381X5T3"/>
<gene>
    <name evidence="1" type="ORF">METZ01_LOCUS112953</name>
</gene>